<accession>A0ABT8PBX3</accession>
<dbReference type="Proteomes" id="UP001171606">
    <property type="component" value="Unassembled WGS sequence"/>
</dbReference>
<evidence type="ECO:0000313" key="1">
    <source>
        <dbReference type="EMBL" id="MDN7932331.1"/>
    </source>
</evidence>
<sequence>MILFFMVSLSDGPWLGATLWITFSFYGARSSKRDRLPIESTPKYRKQVTLDGWNSDAVNLGEIAEYLKLAIGFP</sequence>
<evidence type="ECO:0000313" key="2">
    <source>
        <dbReference type="Proteomes" id="UP001171606"/>
    </source>
</evidence>
<organism evidence="1 2">
    <name type="scientific">Burkholderia metallica</name>
    <dbReference type="NCBI Taxonomy" id="488729"/>
    <lineage>
        <taxon>Bacteria</taxon>
        <taxon>Pseudomonadati</taxon>
        <taxon>Pseudomonadota</taxon>
        <taxon>Betaproteobacteria</taxon>
        <taxon>Burkholderiales</taxon>
        <taxon>Burkholderiaceae</taxon>
        <taxon>Burkholderia</taxon>
        <taxon>Burkholderia cepacia complex</taxon>
    </lineage>
</organism>
<dbReference type="RefSeq" id="WP_174921270.1">
    <property type="nucleotide sequence ID" value="NZ_CABVPT010000015.1"/>
</dbReference>
<comment type="caution">
    <text evidence="1">The sequence shown here is derived from an EMBL/GenBank/DDBJ whole genome shotgun (WGS) entry which is preliminary data.</text>
</comment>
<gene>
    <name evidence="1" type="ORF">QZM52_13665</name>
</gene>
<protein>
    <submittedName>
        <fullName evidence="1">Uncharacterized protein</fullName>
    </submittedName>
</protein>
<keyword evidence="2" id="KW-1185">Reference proteome</keyword>
<name>A0ABT8PBX3_9BURK</name>
<reference evidence="1" key="1">
    <citation type="submission" date="2023-07" db="EMBL/GenBank/DDBJ databases">
        <title>A collection of bacterial strains from the Burkholderia cepacia Research Laboratory and Repository.</title>
        <authorList>
            <person name="Lipuma J."/>
            <person name="Spilker T."/>
            <person name="Caverly L."/>
        </authorList>
    </citation>
    <scope>NUCLEOTIDE SEQUENCE</scope>
    <source>
        <strain evidence="1">AU42020</strain>
    </source>
</reference>
<proteinExistence type="predicted"/>
<dbReference type="EMBL" id="JAUJSQ010000004">
    <property type="protein sequence ID" value="MDN7932331.1"/>
    <property type="molecule type" value="Genomic_DNA"/>
</dbReference>